<evidence type="ECO:0000313" key="12">
    <source>
        <dbReference type="EMBL" id="MDL2409115.1"/>
    </source>
</evidence>
<evidence type="ECO:0000256" key="3">
    <source>
        <dbReference type="ARBA" id="ARBA00022475"/>
    </source>
</evidence>
<feature type="transmembrane region" description="Helical" evidence="9">
    <location>
        <begin position="312"/>
        <end position="341"/>
    </location>
</feature>
<dbReference type="GO" id="GO:0047134">
    <property type="term" value="F:protein-disulfide reductase [NAD(P)H] activity"/>
    <property type="evidence" value="ECO:0007669"/>
    <property type="project" value="UniProtKB-EC"/>
</dbReference>
<dbReference type="Proteomes" id="UP001172630">
    <property type="component" value="Unassembled WGS sequence"/>
</dbReference>
<feature type="chain" id="PRO_5045369445" evidence="10">
    <location>
        <begin position="20"/>
        <end position="609"/>
    </location>
</feature>
<dbReference type="Pfam" id="PF13098">
    <property type="entry name" value="Thioredoxin_2"/>
    <property type="match status" value="1"/>
</dbReference>
<dbReference type="NCBIfam" id="NF001419">
    <property type="entry name" value="PRK00293.1"/>
    <property type="match status" value="1"/>
</dbReference>
<feature type="signal peptide" evidence="10">
    <location>
        <begin position="1"/>
        <end position="19"/>
    </location>
</feature>
<sequence>MRFLASVFLLVLAVGSAFAAETPLGMNDAFKFSVDRAQNGGIHLHWEMPSGYYLYRQYLSAEASDGSSVRLLTAPGVEKNDPNFGKSEVYFDRADAELGPVSSSVTVTYQGCQEHGLCYPPARRIIDPATLAVSEQPVFSPPTGGKSAWSKTAPADKTKDVQRSATVAPDIAVADQDDIVGGFLSRGGVPLLLAAFVGFGILLAFTPCVFPLYPILAATLSREGEKLDARRGFILSASYAIALASAFGIFGAAAAWTGENLQIALQSPITVVAVALIFALLGLSMFGLFELQLPAAWVANLSRFGRGRGGSVGSAAILGFSSAFIIGPCVTAPLAGALLYVARTGDIALGVTLLFALGLGKGVPLVIFGTAGGQALPRAGAWMASVKHVFGFVFFAFAIWTAQPVLSQSLPLGLWAVWAMAIAVFLGAFDVTKGRTTPMRMGLQSLGLLAAVYAVILVVGLAAGSIDPVRPLDGFGGVQTVSRTNPEARMATLASRSQLTTELDAARLDGKASLVYFTADWCVSCRSIRRNVFSQQKIADALTPLKTFKVDLTNIGADQRDLMRALGVVGPPTMIFFRPDHQEAKGGRLIGEFGPDDVLKAASAAKAGI</sequence>
<dbReference type="InterPro" id="IPR013766">
    <property type="entry name" value="Thioredoxin_domain"/>
</dbReference>
<organism evidence="12 13">
    <name type="scientific">Rhizobium calliandrae</name>
    <dbReference type="NCBI Taxonomy" id="1312182"/>
    <lineage>
        <taxon>Bacteria</taxon>
        <taxon>Pseudomonadati</taxon>
        <taxon>Pseudomonadota</taxon>
        <taxon>Alphaproteobacteria</taxon>
        <taxon>Hyphomicrobiales</taxon>
        <taxon>Rhizobiaceae</taxon>
        <taxon>Rhizobium/Agrobacterium group</taxon>
        <taxon>Rhizobium</taxon>
    </lineage>
</organism>
<dbReference type="Gene3D" id="3.40.30.10">
    <property type="entry name" value="Glutaredoxin"/>
    <property type="match status" value="1"/>
</dbReference>
<dbReference type="RefSeq" id="WP_285882555.1">
    <property type="nucleotide sequence ID" value="NZ_JARFYN010000044.1"/>
</dbReference>
<comment type="caution">
    <text evidence="12">The sequence shown here is derived from an EMBL/GenBank/DDBJ whole genome shotgun (WGS) entry which is preliminary data.</text>
</comment>
<dbReference type="Gene3D" id="2.60.40.1250">
    <property type="entry name" value="Thiol:disulfide interchange protein DsbD, N-terminal domain"/>
    <property type="match status" value="1"/>
</dbReference>
<proteinExistence type="predicted"/>
<dbReference type="PANTHER" id="PTHR32234:SF0">
    <property type="entry name" value="THIOL:DISULFIDE INTERCHANGE PROTEIN DSBD"/>
    <property type="match status" value="1"/>
</dbReference>
<keyword evidence="3" id="KW-1003">Cell membrane</keyword>
<dbReference type="PANTHER" id="PTHR32234">
    <property type="entry name" value="THIOL:DISULFIDE INTERCHANGE PROTEIN DSBD"/>
    <property type="match status" value="1"/>
</dbReference>
<reference evidence="12" key="1">
    <citation type="submission" date="2023-06" db="EMBL/GenBank/DDBJ databases">
        <title>Phylogenetic Diversity of Rhizobium strains.</title>
        <authorList>
            <person name="Moura F.T."/>
            <person name="Helene L.C.F."/>
            <person name="Hungria M."/>
        </authorList>
    </citation>
    <scope>NUCLEOTIDE SEQUENCE</scope>
    <source>
        <strain evidence="12">CCGE524</strain>
    </source>
</reference>
<dbReference type="InterPro" id="IPR028250">
    <property type="entry name" value="DsbDN"/>
</dbReference>
<dbReference type="InterPro" id="IPR036929">
    <property type="entry name" value="DsbDN_sf"/>
</dbReference>
<feature type="transmembrane region" description="Helical" evidence="9">
    <location>
        <begin position="443"/>
        <end position="463"/>
    </location>
</feature>
<keyword evidence="12" id="KW-0560">Oxidoreductase</keyword>
<feature type="transmembrane region" description="Helical" evidence="9">
    <location>
        <begin position="191"/>
        <end position="213"/>
    </location>
</feature>
<feature type="transmembrane region" description="Helical" evidence="9">
    <location>
        <begin position="412"/>
        <end position="431"/>
    </location>
</feature>
<dbReference type="EMBL" id="JARFYN010000044">
    <property type="protein sequence ID" value="MDL2409115.1"/>
    <property type="molecule type" value="Genomic_DNA"/>
</dbReference>
<dbReference type="InterPro" id="IPR003834">
    <property type="entry name" value="Cyt_c_assmbl_TM_dom"/>
</dbReference>
<evidence type="ECO:0000256" key="4">
    <source>
        <dbReference type="ARBA" id="ARBA00022692"/>
    </source>
</evidence>
<evidence type="ECO:0000256" key="2">
    <source>
        <dbReference type="ARBA" id="ARBA00004651"/>
    </source>
</evidence>
<evidence type="ECO:0000256" key="8">
    <source>
        <dbReference type="ARBA" id="ARBA00023284"/>
    </source>
</evidence>
<keyword evidence="8" id="KW-0676">Redox-active center</keyword>
<keyword evidence="4 9" id="KW-0812">Transmembrane</keyword>
<keyword evidence="6 9" id="KW-1133">Transmembrane helix</keyword>
<dbReference type="Pfam" id="PF11412">
    <property type="entry name" value="DsbD_N"/>
    <property type="match status" value="1"/>
</dbReference>
<accession>A0ABT7KMA1</accession>
<dbReference type="InterPro" id="IPR036249">
    <property type="entry name" value="Thioredoxin-like_sf"/>
</dbReference>
<name>A0ABT7KMA1_9HYPH</name>
<dbReference type="Pfam" id="PF02683">
    <property type="entry name" value="DsbD_TM"/>
    <property type="match status" value="1"/>
</dbReference>
<comment type="subcellular location">
    <subcellularLocation>
        <location evidence="2">Cell membrane</location>
        <topology evidence="2">Multi-pass membrane protein</topology>
    </subcellularLocation>
</comment>
<feature type="transmembrane region" description="Helical" evidence="9">
    <location>
        <begin position="269"/>
        <end position="291"/>
    </location>
</feature>
<evidence type="ECO:0000256" key="7">
    <source>
        <dbReference type="ARBA" id="ARBA00023136"/>
    </source>
</evidence>
<keyword evidence="7 9" id="KW-0472">Membrane</keyword>
<dbReference type="SUPFAM" id="SSF52833">
    <property type="entry name" value="Thioredoxin-like"/>
    <property type="match status" value="1"/>
</dbReference>
<keyword evidence="10" id="KW-0732">Signal</keyword>
<evidence type="ECO:0000256" key="9">
    <source>
        <dbReference type="SAM" id="Phobius"/>
    </source>
</evidence>
<dbReference type="InterPro" id="IPR017937">
    <property type="entry name" value="Thioredoxin_CS"/>
</dbReference>
<dbReference type="InterPro" id="IPR012336">
    <property type="entry name" value="Thioredoxin-like_fold"/>
</dbReference>
<dbReference type="EC" id="1.8.1.8" evidence="12"/>
<feature type="domain" description="Thioredoxin" evidence="11">
    <location>
        <begin position="479"/>
        <end position="607"/>
    </location>
</feature>
<keyword evidence="5" id="KW-0201">Cytochrome c-type biogenesis</keyword>
<feature type="transmembrane region" description="Helical" evidence="9">
    <location>
        <begin position="380"/>
        <end position="400"/>
    </location>
</feature>
<dbReference type="PROSITE" id="PS51352">
    <property type="entry name" value="THIOREDOXIN_2"/>
    <property type="match status" value="1"/>
</dbReference>
<evidence type="ECO:0000259" key="11">
    <source>
        <dbReference type="PROSITE" id="PS51352"/>
    </source>
</evidence>
<comment type="function">
    <text evidence="1">May be required for disulfide bond formation in some proteins.</text>
</comment>
<evidence type="ECO:0000256" key="6">
    <source>
        <dbReference type="ARBA" id="ARBA00022989"/>
    </source>
</evidence>
<dbReference type="PROSITE" id="PS00194">
    <property type="entry name" value="THIOREDOXIN_1"/>
    <property type="match status" value="1"/>
</dbReference>
<keyword evidence="13" id="KW-1185">Reference proteome</keyword>
<evidence type="ECO:0000256" key="5">
    <source>
        <dbReference type="ARBA" id="ARBA00022748"/>
    </source>
</evidence>
<feature type="transmembrane region" description="Helical" evidence="9">
    <location>
        <begin position="347"/>
        <end position="368"/>
    </location>
</feature>
<evidence type="ECO:0000313" key="13">
    <source>
        <dbReference type="Proteomes" id="UP001172630"/>
    </source>
</evidence>
<gene>
    <name evidence="12" type="primary">dsbD</name>
    <name evidence="12" type="ORF">PY650_26460</name>
</gene>
<protein>
    <submittedName>
        <fullName evidence="12">Protein-disulfide reductase DsbD</fullName>
        <ecNumber evidence="12">1.8.1.8</ecNumber>
    </submittedName>
</protein>
<feature type="transmembrane region" description="Helical" evidence="9">
    <location>
        <begin position="233"/>
        <end position="257"/>
    </location>
</feature>
<evidence type="ECO:0000256" key="1">
    <source>
        <dbReference type="ARBA" id="ARBA00003565"/>
    </source>
</evidence>
<dbReference type="SUPFAM" id="SSF74863">
    <property type="entry name" value="Thiol:disulfide interchange protein DsbD, N-terminal domain (DsbD-alpha)"/>
    <property type="match status" value="1"/>
</dbReference>
<evidence type="ECO:0000256" key="10">
    <source>
        <dbReference type="SAM" id="SignalP"/>
    </source>
</evidence>